<keyword evidence="4" id="KW-0408">Iron</keyword>
<protein>
    <submittedName>
        <fullName evidence="7">Nicotinate dehydrogenase small FeS subunit</fullName>
        <ecNumber evidence="7">1.17.1.5</ecNumber>
    </submittedName>
</protein>
<dbReference type="CDD" id="cd00207">
    <property type="entry name" value="fer2"/>
    <property type="match status" value="1"/>
</dbReference>
<proteinExistence type="predicted"/>
<accession>A0A644XDQ3</accession>
<dbReference type="GO" id="GO:0051537">
    <property type="term" value="F:2 iron, 2 sulfur cluster binding"/>
    <property type="evidence" value="ECO:0007669"/>
    <property type="project" value="UniProtKB-KW"/>
</dbReference>
<reference evidence="7" key="1">
    <citation type="submission" date="2019-08" db="EMBL/GenBank/DDBJ databases">
        <authorList>
            <person name="Kucharzyk K."/>
            <person name="Murdoch R.W."/>
            <person name="Higgins S."/>
            <person name="Loffler F."/>
        </authorList>
    </citation>
    <scope>NUCLEOTIDE SEQUENCE</scope>
</reference>
<dbReference type="InterPro" id="IPR036884">
    <property type="entry name" value="2Fe-2S-bd_dom_sf"/>
</dbReference>
<evidence type="ECO:0000256" key="5">
    <source>
        <dbReference type="ARBA" id="ARBA00023014"/>
    </source>
</evidence>
<dbReference type="InterPro" id="IPR036010">
    <property type="entry name" value="2Fe-2S_ferredoxin-like_sf"/>
</dbReference>
<dbReference type="InterPro" id="IPR012675">
    <property type="entry name" value="Beta-grasp_dom_sf"/>
</dbReference>
<organism evidence="7">
    <name type="scientific">bioreactor metagenome</name>
    <dbReference type="NCBI Taxonomy" id="1076179"/>
    <lineage>
        <taxon>unclassified sequences</taxon>
        <taxon>metagenomes</taxon>
        <taxon>ecological metagenomes</taxon>
    </lineage>
</organism>
<evidence type="ECO:0000256" key="3">
    <source>
        <dbReference type="ARBA" id="ARBA00023002"/>
    </source>
</evidence>
<dbReference type="AlphaFoldDB" id="A0A644XDQ3"/>
<dbReference type="Gene3D" id="3.10.20.30">
    <property type="match status" value="1"/>
</dbReference>
<dbReference type="GO" id="GO:0046872">
    <property type="term" value="F:metal ion binding"/>
    <property type="evidence" value="ECO:0007669"/>
    <property type="project" value="UniProtKB-KW"/>
</dbReference>
<dbReference type="SUPFAM" id="SSF47741">
    <property type="entry name" value="CO dehydrogenase ISP C-domain like"/>
    <property type="match status" value="1"/>
</dbReference>
<dbReference type="PROSITE" id="PS00197">
    <property type="entry name" value="2FE2S_FER_1"/>
    <property type="match status" value="1"/>
</dbReference>
<sequence>MKKIHVSFFINEEVFELDVQPNRTMLSVIRDELHLTGTKVGCAAGECGACTVIVDGKPINACLVLAPEMDGMHITTIEGIADHDGNLSPLQKSFVEHAALQCGFCTPGFIMSATALLNENPTPTRDEIKHAISGNLCRCTGYIRIIEAIEDVAKQNADQAKGGAN</sequence>
<dbReference type="EC" id="1.17.1.5" evidence="7"/>
<dbReference type="PANTHER" id="PTHR44379:SF8">
    <property type="entry name" value="XANTHINE DEHYDROGENASE IRON-SULFUR-BINDING SUBUNIT XDHC-RELATED"/>
    <property type="match status" value="1"/>
</dbReference>
<dbReference type="InterPro" id="IPR002888">
    <property type="entry name" value="2Fe-2S-bd"/>
</dbReference>
<dbReference type="Gene3D" id="1.10.150.120">
    <property type="entry name" value="[2Fe-2S]-binding domain"/>
    <property type="match status" value="1"/>
</dbReference>
<comment type="caution">
    <text evidence="7">The sequence shown here is derived from an EMBL/GenBank/DDBJ whole genome shotgun (WGS) entry which is preliminary data.</text>
</comment>
<gene>
    <name evidence="7" type="primary">ndhS_2</name>
    <name evidence="7" type="ORF">SDC9_60258</name>
</gene>
<evidence type="ECO:0000256" key="1">
    <source>
        <dbReference type="ARBA" id="ARBA00022714"/>
    </source>
</evidence>
<evidence type="ECO:0000259" key="6">
    <source>
        <dbReference type="PROSITE" id="PS51085"/>
    </source>
</evidence>
<dbReference type="PANTHER" id="PTHR44379">
    <property type="entry name" value="OXIDOREDUCTASE WITH IRON-SULFUR SUBUNIT"/>
    <property type="match status" value="1"/>
</dbReference>
<dbReference type="SUPFAM" id="SSF54292">
    <property type="entry name" value="2Fe-2S ferredoxin-like"/>
    <property type="match status" value="1"/>
</dbReference>
<evidence type="ECO:0000256" key="4">
    <source>
        <dbReference type="ARBA" id="ARBA00023004"/>
    </source>
</evidence>
<dbReference type="Pfam" id="PF00111">
    <property type="entry name" value="Fer2"/>
    <property type="match status" value="1"/>
</dbReference>
<dbReference type="EMBL" id="VSSQ01002190">
    <property type="protein sequence ID" value="MPM13898.1"/>
    <property type="molecule type" value="Genomic_DNA"/>
</dbReference>
<keyword evidence="1" id="KW-0001">2Fe-2S</keyword>
<dbReference type="GO" id="GO:0050138">
    <property type="term" value="F:nicotinate dehydrogenase activity"/>
    <property type="evidence" value="ECO:0007669"/>
    <property type="project" value="UniProtKB-EC"/>
</dbReference>
<keyword evidence="5" id="KW-0411">Iron-sulfur</keyword>
<feature type="domain" description="2Fe-2S ferredoxin-type" evidence="6">
    <location>
        <begin position="4"/>
        <end position="80"/>
    </location>
</feature>
<dbReference type="InterPro" id="IPR001041">
    <property type="entry name" value="2Fe-2S_ferredoxin-type"/>
</dbReference>
<dbReference type="InterPro" id="IPR006058">
    <property type="entry name" value="2Fe2S_fd_BS"/>
</dbReference>
<name>A0A644XDQ3_9ZZZZ</name>
<keyword evidence="3 7" id="KW-0560">Oxidoreductase</keyword>
<evidence type="ECO:0000256" key="2">
    <source>
        <dbReference type="ARBA" id="ARBA00022723"/>
    </source>
</evidence>
<dbReference type="Pfam" id="PF01799">
    <property type="entry name" value="Fer2_2"/>
    <property type="match status" value="1"/>
</dbReference>
<dbReference type="FunFam" id="3.10.20.30:FF:000020">
    <property type="entry name" value="Xanthine dehydrogenase iron-sulfur subunit"/>
    <property type="match status" value="1"/>
</dbReference>
<dbReference type="FunFam" id="1.10.150.120:FF:000003">
    <property type="entry name" value="Carbon monoxide dehydrogenase, small subunit"/>
    <property type="match status" value="1"/>
</dbReference>
<dbReference type="PROSITE" id="PS51085">
    <property type="entry name" value="2FE2S_FER_2"/>
    <property type="match status" value="1"/>
</dbReference>
<keyword evidence="2" id="KW-0479">Metal-binding</keyword>
<evidence type="ECO:0000313" key="7">
    <source>
        <dbReference type="EMBL" id="MPM13898.1"/>
    </source>
</evidence>
<dbReference type="InterPro" id="IPR051452">
    <property type="entry name" value="Diverse_Oxidoreductases"/>
</dbReference>